<evidence type="ECO:0000313" key="1">
    <source>
        <dbReference type="EMBL" id="MQM09274.1"/>
    </source>
</evidence>
<comment type="caution">
    <text evidence="1">The sequence shown here is derived from an EMBL/GenBank/DDBJ whole genome shotgun (WGS) entry which is preliminary data.</text>
</comment>
<proteinExistence type="predicted"/>
<evidence type="ECO:0000313" key="2">
    <source>
        <dbReference type="Proteomes" id="UP000652761"/>
    </source>
</evidence>
<accession>A0A843WYY6</accession>
<reference evidence="1" key="1">
    <citation type="submission" date="2017-07" db="EMBL/GenBank/DDBJ databases">
        <title>Taro Niue Genome Assembly and Annotation.</title>
        <authorList>
            <person name="Atibalentja N."/>
            <person name="Keating K."/>
            <person name="Fields C.J."/>
        </authorList>
    </citation>
    <scope>NUCLEOTIDE SEQUENCE</scope>
    <source>
        <strain evidence="1">Niue_2</strain>
        <tissue evidence="1">Leaf</tissue>
    </source>
</reference>
<keyword evidence="2" id="KW-1185">Reference proteome</keyword>
<dbReference type="Proteomes" id="UP000652761">
    <property type="component" value="Unassembled WGS sequence"/>
</dbReference>
<gene>
    <name evidence="1" type="ORF">Taro_042142</name>
</gene>
<dbReference type="EMBL" id="NMUH01004332">
    <property type="protein sequence ID" value="MQM09274.1"/>
    <property type="molecule type" value="Genomic_DNA"/>
</dbReference>
<organism evidence="1 2">
    <name type="scientific">Colocasia esculenta</name>
    <name type="common">Wild taro</name>
    <name type="synonym">Arum esculentum</name>
    <dbReference type="NCBI Taxonomy" id="4460"/>
    <lineage>
        <taxon>Eukaryota</taxon>
        <taxon>Viridiplantae</taxon>
        <taxon>Streptophyta</taxon>
        <taxon>Embryophyta</taxon>
        <taxon>Tracheophyta</taxon>
        <taxon>Spermatophyta</taxon>
        <taxon>Magnoliopsida</taxon>
        <taxon>Liliopsida</taxon>
        <taxon>Araceae</taxon>
        <taxon>Aroideae</taxon>
        <taxon>Colocasieae</taxon>
        <taxon>Colocasia</taxon>
    </lineage>
</organism>
<name>A0A843WYY6_COLES</name>
<sequence length="74" mass="7995">MRVSPPVEPRDALSATGISGDHCGPSVSGRRCFRLPQYHHRLCRKGALGGVRRGVVAPPLPCRTPTLFLAVSIY</sequence>
<dbReference type="AlphaFoldDB" id="A0A843WYY6"/>
<protein>
    <submittedName>
        <fullName evidence="1">Uncharacterized protein</fullName>
    </submittedName>
</protein>